<feature type="region of interest" description="Disordered" evidence="1">
    <location>
        <begin position="45"/>
        <end position="71"/>
    </location>
</feature>
<feature type="compositionally biased region" description="Polar residues" evidence="1">
    <location>
        <begin position="55"/>
        <end position="71"/>
    </location>
</feature>
<dbReference type="EMBL" id="GBRH01206529">
    <property type="protein sequence ID" value="JAD91366.1"/>
    <property type="molecule type" value="Transcribed_RNA"/>
</dbReference>
<reference evidence="2" key="1">
    <citation type="submission" date="2014-09" db="EMBL/GenBank/DDBJ databases">
        <authorList>
            <person name="Magalhaes I.L.F."/>
            <person name="Oliveira U."/>
            <person name="Santos F.R."/>
            <person name="Vidigal T.H.D.A."/>
            <person name="Brescovit A.D."/>
            <person name="Santos A.J."/>
        </authorList>
    </citation>
    <scope>NUCLEOTIDE SEQUENCE</scope>
    <source>
        <tissue evidence="2">Shoot tissue taken approximately 20 cm above the soil surface</tissue>
    </source>
</reference>
<proteinExistence type="predicted"/>
<sequence>MGPLFQILSESPSERKKSASMAVAPVMAMFAPFLKSAVVDLDGGRNGSPNLLLRKSTTTRPSQQRQVGVPK</sequence>
<evidence type="ECO:0000256" key="1">
    <source>
        <dbReference type="SAM" id="MobiDB-lite"/>
    </source>
</evidence>
<reference evidence="2" key="2">
    <citation type="journal article" date="2015" name="Data Brief">
        <title>Shoot transcriptome of the giant reed, Arundo donax.</title>
        <authorList>
            <person name="Barrero R.A."/>
            <person name="Guerrero F.D."/>
            <person name="Moolhuijzen P."/>
            <person name="Goolsby J.A."/>
            <person name="Tidwell J."/>
            <person name="Bellgard S.E."/>
            <person name="Bellgard M.I."/>
        </authorList>
    </citation>
    <scope>NUCLEOTIDE SEQUENCE</scope>
    <source>
        <tissue evidence="2">Shoot tissue taken approximately 20 cm above the soil surface</tissue>
    </source>
</reference>
<protein>
    <submittedName>
        <fullName evidence="2">Uncharacterized protein</fullName>
    </submittedName>
</protein>
<accession>A0A0A9DU79</accession>
<organism evidence="2">
    <name type="scientific">Arundo donax</name>
    <name type="common">Giant reed</name>
    <name type="synonym">Donax arundinaceus</name>
    <dbReference type="NCBI Taxonomy" id="35708"/>
    <lineage>
        <taxon>Eukaryota</taxon>
        <taxon>Viridiplantae</taxon>
        <taxon>Streptophyta</taxon>
        <taxon>Embryophyta</taxon>
        <taxon>Tracheophyta</taxon>
        <taxon>Spermatophyta</taxon>
        <taxon>Magnoliopsida</taxon>
        <taxon>Liliopsida</taxon>
        <taxon>Poales</taxon>
        <taxon>Poaceae</taxon>
        <taxon>PACMAD clade</taxon>
        <taxon>Arundinoideae</taxon>
        <taxon>Arundineae</taxon>
        <taxon>Arundo</taxon>
    </lineage>
</organism>
<dbReference type="AlphaFoldDB" id="A0A0A9DU79"/>
<evidence type="ECO:0000313" key="2">
    <source>
        <dbReference type="EMBL" id="JAD91366.1"/>
    </source>
</evidence>
<name>A0A0A9DU79_ARUDO</name>